<accession>A0A4Y2EID4</accession>
<name>A0A4Y2EID4_ARAVE</name>
<proteinExistence type="predicted"/>
<sequence length="162" mass="18365">MFYVNLPSAAPHSSEIPVPKPTEKLEDISEVESQAYDEDFHGVLNRSENQLSSQLELKDLVRDLGLSKDFCRTRSNVPGSTDMYNAQYDMNEWMLFIDSSERRFKSVLLHNGSMSDSVPLRPSAYLKECRDNLALILTKMKYKDSGGTIYGDLKMLSILCGQ</sequence>
<comment type="caution">
    <text evidence="1">The sequence shown here is derived from an EMBL/GenBank/DDBJ whole genome shotgun (WGS) entry which is preliminary data.</text>
</comment>
<evidence type="ECO:0000313" key="1">
    <source>
        <dbReference type="EMBL" id="GBM28026.1"/>
    </source>
</evidence>
<keyword evidence="2" id="KW-1185">Reference proteome</keyword>
<organism evidence="1 2">
    <name type="scientific">Araneus ventricosus</name>
    <name type="common">Orbweaver spider</name>
    <name type="synonym">Epeira ventricosa</name>
    <dbReference type="NCBI Taxonomy" id="182803"/>
    <lineage>
        <taxon>Eukaryota</taxon>
        <taxon>Metazoa</taxon>
        <taxon>Ecdysozoa</taxon>
        <taxon>Arthropoda</taxon>
        <taxon>Chelicerata</taxon>
        <taxon>Arachnida</taxon>
        <taxon>Araneae</taxon>
        <taxon>Araneomorphae</taxon>
        <taxon>Entelegynae</taxon>
        <taxon>Araneoidea</taxon>
        <taxon>Araneidae</taxon>
        <taxon>Araneus</taxon>
    </lineage>
</organism>
<dbReference type="PANTHER" id="PTHR46114:SF1">
    <property type="entry name" value="ZAD DOMAIN-CONTAINING PROTEIN"/>
    <property type="match status" value="1"/>
</dbReference>
<dbReference type="EMBL" id="BGPR01000601">
    <property type="protein sequence ID" value="GBM28026.1"/>
    <property type="molecule type" value="Genomic_DNA"/>
</dbReference>
<reference evidence="1 2" key="1">
    <citation type="journal article" date="2019" name="Sci. Rep.">
        <title>Orb-weaving spider Araneus ventricosus genome elucidates the spidroin gene catalogue.</title>
        <authorList>
            <person name="Kono N."/>
            <person name="Nakamura H."/>
            <person name="Ohtoshi R."/>
            <person name="Moran D.A.P."/>
            <person name="Shinohara A."/>
            <person name="Yoshida Y."/>
            <person name="Fujiwara M."/>
            <person name="Mori M."/>
            <person name="Tomita M."/>
            <person name="Arakawa K."/>
        </authorList>
    </citation>
    <scope>NUCLEOTIDE SEQUENCE [LARGE SCALE GENOMIC DNA]</scope>
</reference>
<dbReference type="PANTHER" id="PTHR46114">
    <property type="entry name" value="APPLE DOMAIN-CONTAINING PROTEIN"/>
    <property type="match status" value="1"/>
</dbReference>
<dbReference type="AlphaFoldDB" id="A0A4Y2EID4"/>
<gene>
    <name evidence="1" type="ORF">AVEN_27418_1</name>
</gene>
<dbReference type="Proteomes" id="UP000499080">
    <property type="component" value="Unassembled WGS sequence"/>
</dbReference>
<protein>
    <submittedName>
        <fullName evidence="1">Uncharacterized protein</fullName>
    </submittedName>
</protein>
<dbReference type="OrthoDB" id="8063408at2759"/>
<evidence type="ECO:0000313" key="2">
    <source>
        <dbReference type="Proteomes" id="UP000499080"/>
    </source>
</evidence>